<protein>
    <submittedName>
        <fullName evidence="6">UpxY family transcription antiterminator</fullName>
    </submittedName>
</protein>
<feature type="domain" description="NusG-like N-terminal" evidence="5">
    <location>
        <begin position="12"/>
        <end position="101"/>
    </location>
</feature>
<evidence type="ECO:0000313" key="7">
    <source>
        <dbReference type="Proteomes" id="UP000823617"/>
    </source>
</evidence>
<evidence type="ECO:0000256" key="4">
    <source>
        <dbReference type="SAM" id="Phobius"/>
    </source>
</evidence>
<reference evidence="6" key="2">
    <citation type="journal article" date="2021" name="PeerJ">
        <title>Extensive microbial diversity within the chicken gut microbiome revealed by metagenomics and culture.</title>
        <authorList>
            <person name="Gilroy R."/>
            <person name="Ravi A."/>
            <person name="Getino M."/>
            <person name="Pursley I."/>
            <person name="Horton D.L."/>
            <person name="Alikhan N.F."/>
            <person name="Baker D."/>
            <person name="Gharbi K."/>
            <person name="Hall N."/>
            <person name="Watson M."/>
            <person name="Adriaenssens E.M."/>
            <person name="Foster-Nyarko E."/>
            <person name="Jarju S."/>
            <person name="Secka A."/>
            <person name="Antonio M."/>
            <person name="Oren A."/>
            <person name="Chaudhuri R.R."/>
            <person name="La Ragione R."/>
            <person name="Hildebrand F."/>
            <person name="Pallen M.J."/>
        </authorList>
    </citation>
    <scope>NUCLEOTIDE SEQUENCE</scope>
    <source>
        <strain evidence="6">B1-3475</strain>
    </source>
</reference>
<dbReference type="Gene3D" id="3.30.70.940">
    <property type="entry name" value="NusG, N-terminal domain"/>
    <property type="match status" value="1"/>
</dbReference>
<keyword evidence="4" id="KW-0812">Transmembrane</keyword>
<evidence type="ECO:0000256" key="2">
    <source>
        <dbReference type="ARBA" id="ARBA00023015"/>
    </source>
</evidence>
<dbReference type="CDD" id="cd09895">
    <property type="entry name" value="NGN_SP_UpxY"/>
    <property type="match status" value="1"/>
</dbReference>
<name>A0A9D9N012_9BACT</name>
<organism evidence="6 7">
    <name type="scientific">Candidatus Cryptobacteroides intestinigallinarum</name>
    <dbReference type="NCBI Taxonomy" id="2840767"/>
    <lineage>
        <taxon>Bacteria</taxon>
        <taxon>Pseudomonadati</taxon>
        <taxon>Bacteroidota</taxon>
        <taxon>Bacteroidia</taxon>
        <taxon>Bacteroidales</taxon>
        <taxon>Candidatus Cryptobacteroides</taxon>
    </lineage>
</organism>
<evidence type="ECO:0000256" key="3">
    <source>
        <dbReference type="ARBA" id="ARBA00023163"/>
    </source>
</evidence>
<dbReference type="GO" id="GO:0006354">
    <property type="term" value="P:DNA-templated transcription elongation"/>
    <property type="evidence" value="ECO:0007669"/>
    <property type="project" value="InterPro"/>
</dbReference>
<dbReference type="InterPro" id="IPR008991">
    <property type="entry name" value="Translation_prot_SH3-like_sf"/>
</dbReference>
<dbReference type="Proteomes" id="UP000823617">
    <property type="component" value="Unassembled WGS sequence"/>
</dbReference>
<dbReference type="InterPro" id="IPR006645">
    <property type="entry name" value="NGN-like_dom"/>
</dbReference>
<evidence type="ECO:0000256" key="1">
    <source>
        <dbReference type="ARBA" id="ARBA00022814"/>
    </source>
</evidence>
<dbReference type="NCBIfam" id="NF033644">
    <property type="entry name" value="antiterm_UpxY"/>
    <property type="match status" value="1"/>
</dbReference>
<proteinExistence type="predicted"/>
<dbReference type="InterPro" id="IPR043425">
    <property type="entry name" value="NusG-like"/>
</dbReference>
<keyword evidence="1" id="KW-0889">Transcription antitermination</keyword>
<keyword evidence="3" id="KW-0804">Transcription</keyword>
<dbReference type="AlphaFoldDB" id="A0A9D9N012"/>
<dbReference type="GO" id="GO:0031564">
    <property type="term" value="P:transcription antitermination"/>
    <property type="evidence" value="ECO:0007669"/>
    <property type="project" value="UniProtKB-KW"/>
</dbReference>
<evidence type="ECO:0000259" key="5">
    <source>
        <dbReference type="Pfam" id="PF02357"/>
    </source>
</evidence>
<dbReference type="PANTHER" id="PTHR30265">
    <property type="entry name" value="RHO-INTERACTING TRANSCRIPTION TERMINATION FACTOR NUSG"/>
    <property type="match status" value="1"/>
</dbReference>
<sequence length="180" mass="20762">MASNVKDDNPVWFAMRVTYRREMKVKDKLDDEGLEYYIPMHYTFTIRRGRKVKELVPVVRGLIFVHAPQSDVQRVKEKMPYLQYIVNRRLGTKIIVPEDQMRLFIAVTGTCDEKLIWFNEDEVNIKAGTRVRIIAGDFEGYEGIFMKVKGARDRRVVIAVEGVIAVALATISPELIEVIS</sequence>
<comment type="caution">
    <text evidence="6">The sequence shown here is derived from an EMBL/GenBank/DDBJ whole genome shotgun (WGS) entry which is preliminary data.</text>
</comment>
<evidence type="ECO:0000313" key="6">
    <source>
        <dbReference type="EMBL" id="MBO8455508.1"/>
    </source>
</evidence>
<accession>A0A9D9N012</accession>
<dbReference type="EMBL" id="JADIMK010000038">
    <property type="protein sequence ID" value="MBO8455508.1"/>
    <property type="molecule type" value="Genomic_DNA"/>
</dbReference>
<dbReference type="SUPFAM" id="SSF50104">
    <property type="entry name" value="Translation proteins SH3-like domain"/>
    <property type="match status" value="1"/>
</dbReference>
<dbReference type="PANTHER" id="PTHR30265:SF4">
    <property type="entry name" value="KOW MOTIF FAMILY PROTEIN, EXPRESSED"/>
    <property type="match status" value="1"/>
</dbReference>
<dbReference type="Pfam" id="PF02357">
    <property type="entry name" value="NusG"/>
    <property type="match status" value="1"/>
</dbReference>
<dbReference type="SUPFAM" id="SSF82679">
    <property type="entry name" value="N-utilization substance G protein NusG, N-terminal domain"/>
    <property type="match status" value="1"/>
</dbReference>
<keyword evidence="4" id="KW-0472">Membrane</keyword>
<dbReference type="InterPro" id="IPR036735">
    <property type="entry name" value="NGN_dom_sf"/>
</dbReference>
<gene>
    <name evidence="6" type="ORF">IAC08_03785</name>
</gene>
<keyword evidence="2" id="KW-0805">Transcription regulation</keyword>
<feature type="transmembrane region" description="Helical" evidence="4">
    <location>
        <begin position="156"/>
        <end position="176"/>
    </location>
</feature>
<reference evidence="6" key="1">
    <citation type="submission" date="2020-10" db="EMBL/GenBank/DDBJ databases">
        <authorList>
            <person name="Gilroy R."/>
        </authorList>
    </citation>
    <scope>NUCLEOTIDE SEQUENCE</scope>
    <source>
        <strain evidence="6">B1-3475</strain>
    </source>
</reference>
<keyword evidence="4" id="KW-1133">Transmembrane helix</keyword>